<evidence type="ECO:0000259" key="1">
    <source>
        <dbReference type="PROSITE" id="PS50053"/>
    </source>
</evidence>
<dbReference type="Gene3D" id="3.10.20.90">
    <property type="entry name" value="Phosphatidylinositol 3-kinase Catalytic Subunit, Chain A, domain 1"/>
    <property type="match status" value="1"/>
</dbReference>
<dbReference type="CDD" id="cd17039">
    <property type="entry name" value="Ubl_ubiquitin_like"/>
    <property type="match status" value="1"/>
</dbReference>
<protein>
    <submittedName>
        <fullName evidence="3">Uncharacterized protein LOC116305040</fullName>
    </submittedName>
</protein>
<dbReference type="AlphaFoldDB" id="A0A6P8IUV8"/>
<sequence length="360" mass="41007">MLCEGCSQHKLRKEFPHENVCSNKHAQLYCLRCVAKSIEQRKQCPACNADVPKHSRQYSSCIQKLNWLFPPFEDDQAASANESVDSLGYRSLIRNITVNVVMLNGDKKTIVVSRSTTIMDLKKNVSVHFGIDSKKQRLIYNDKSLESYKSNQLMKVSDYNIADNSTITLIKVLKTISDSLKHVTFDFHWNYVGYRRDYLNVSAILYSGTSRVDVVDFKRTVFPSGLYGYGTGYGAVTHSGHGFKNNWRGSRGNHKIEVNFDLLSATSVDKVFFTLSALNAGSIEEFRNLTLDFHDSRNPSEQLDEIRRAVKHHKAIVFCCLCRIDGSWQVFGLQEPSYGNVRDYYPLYSTIQTIILKGFS</sequence>
<dbReference type="SUPFAM" id="SSF54236">
    <property type="entry name" value="Ubiquitin-like"/>
    <property type="match status" value="1"/>
</dbReference>
<reference evidence="3" key="1">
    <citation type="submission" date="2025-08" db="UniProtKB">
        <authorList>
            <consortium name="RefSeq"/>
        </authorList>
    </citation>
    <scope>IDENTIFICATION</scope>
    <source>
        <tissue evidence="3">Tentacle</tissue>
    </source>
</reference>
<dbReference type="Proteomes" id="UP000515163">
    <property type="component" value="Unplaced"/>
</dbReference>
<dbReference type="RefSeq" id="XP_031570722.1">
    <property type="nucleotide sequence ID" value="XM_031714862.1"/>
</dbReference>
<feature type="domain" description="Ubiquitin-like" evidence="1">
    <location>
        <begin position="96"/>
        <end position="170"/>
    </location>
</feature>
<dbReference type="PROSITE" id="PS50053">
    <property type="entry name" value="UBIQUITIN_2"/>
    <property type="match status" value="1"/>
</dbReference>
<dbReference type="PANTHER" id="PTHR32097:SF17">
    <property type="entry name" value="CAMP-BINDING PROTEIN 1-RELATED"/>
    <property type="match status" value="1"/>
</dbReference>
<dbReference type="OrthoDB" id="5947313at2759"/>
<name>A0A6P8IUV8_ACTTE</name>
<dbReference type="GeneID" id="116305040"/>
<evidence type="ECO:0000313" key="3">
    <source>
        <dbReference type="RefSeq" id="XP_031570722.1"/>
    </source>
</evidence>
<dbReference type="InterPro" id="IPR029071">
    <property type="entry name" value="Ubiquitin-like_domsf"/>
</dbReference>
<dbReference type="KEGG" id="aten:116305040"/>
<dbReference type="SMART" id="SM00213">
    <property type="entry name" value="UBQ"/>
    <property type="match status" value="1"/>
</dbReference>
<dbReference type="InParanoid" id="A0A6P8IUV8"/>
<gene>
    <name evidence="3" type="primary">LOC116305040</name>
</gene>
<accession>A0A6P8IUV8</accession>
<dbReference type="InterPro" id="IPR051324">
    <property type="entry name" value="Stress/Tellurium_Resist"/>
</dbReference>
<dbReference type="Gene3D" id="2.60.60.30">
    <property type="entry name" value="sav2460 like domains"/>
    <property type="match status" value="1"/>
</dbReference>
<dbReference type="PANTHER" id="PTHR32097">
    <property type="entry name" value="CAMP-BINDING PROTEIN 1-RELATED"/>
    <property type="match status" value="1"/>
</dbReference>
<evidence type="ECO:0000313" key="2">
    <source>
        <dbReference type="Proteomes" id="UP000515163"/>
    </source>
</evidence>
<dbReference type="Pfam" id="PF00240">
    <property type="entry name" value="ubiquitin"/>
    <property type="match status" value="1"/>
</dbReference>
<dbReference type="InterPro" id="IPR000626">
    <property type="entry name" value="Ubiquitin-like_dom"/>
</dbReference>
<organism evidence="2 3">
    <name type="scientific">Actinia tenebrosa</name>
    <name type="common">Australian red waratah sea anemone</name>
    <dbReference type="NCBI Taxonomy" id="6105"/>
    <lineage>
        <taxon>Eukaryota</taxon>
        <taxon>Metazoa</taxon>
        <taxon>Cnidaria</taxon>
        <taxon>Anthozoa</taxon>
        <taxon>Hexacorallia</taxon>
        <taxon>Actiniaria</taxon>
        <taxon>Actiniidae</taxon>
        <taxon>Actinia</taxon>
    </lineage>
</organism>
<keyword evidence="2" id="KW-1185">Reference proteome</keyword>
<proteinExistence type="predicted"/>